<organism evidence="2 3">
    <name type="scientific">Dibothriocephalus latus</name>
    <name type="common">Fish tapeworm</name>
    <name type="synonym">Diphyllobothrium latum</name>
    <dbReference type="NCBI Taxonomy" id="60516"/>
    <lineage>
        <taxon>Eukaryota</taxon>
        <taxon>Metazoa</taxon>
        <taxon>Spiralia</taxon>
        <taxon>Lophotrochozoa</taxon>
        <taxon>Platyhelminthes</taxon>
        <taxon>Cestoda</taxon>
        <taxon>Eucestoda</taxon>
        <taxon>Diphyllobothriidea</taxon>
        <taxon>Diphyllobothriidae</taxon>
        <taxon>Dibothriocephalus</taxon>
    </lineage>
</organism>
<dbReference type="Proteomes" id="UP000281553">
    <property type="component" value="Unassembled WGS sequence"/>
</dbReference>
<name>A0A3P7PBX3_DIBLA</name>
<accession>A0A3P7PBX3</accession>
<protein>
    <submittedName>
        <fullName evidence="2">Uncharacterized protein</fullName>
    </submittedName>
</protein>
<proteinExistence type="predicted"/>
<sequence length="84" mass="9011">MVLLKGTASQGSPVEAKNEECKETTTEIQHVNVTAKLTSNPWVIKLEGMSTSIDATFKTCSAAATVARWFAVICANLAVLSFLH</sequence>
<feature type="region of interest" description="Disordered" evidence="1">
    <location>
        <begin position="1"/>
        <end position="23"/>
    </location>
</feature>
<reference evidence="2 3" key="1">
    <citation type="submission" date="2018-11" db="EMBL/GenBank/DDBJ databases">
        <authorList>
            <consortium name="Pathogen Informatics"/>
        </authorList>
    </citation>
    <scope>NUCLEOTIDE SEQUENCE [LARGE SCALE GENOMIC DNA]</scope>
</reference>
<evidence type="ECO:0000256" key="1">
    <source>
        <dbReference type="SAM" id="MobiDB-lite"/>
    </source>
</evidence>
<dbReference type="EMBL" id="UYRU01120001">
    <property type="protein sequence ID" value="VDN47663.1"/>
    <property type="molecule type" value="Genomic_DNA"/>
</dbReference>
<evidence type="ECO:0000313" key="3">
    <source>
        <dbReference type="Proteomes" id="UP000281553"/>
    </source>
</evidence>
<dbReference type="AlphaFoldDB" id="A0A3P7PBX3"/>
<evidence type="ECO:0000313" key="2">
    <source>
        <dbReference type="EMBL" id="VDN47663.1"/>
    </source>
</evidence>
<gene>
    <name evidence="2" type="ORF">DILT_LOCUS19737</name>
</gene>
<keyword evidence="3" id="KW-1185">Reference proteome</keyword>